<dbReference type="AlphaFoldDB" id="A0A6V7W5W1"/>
<keyword evidence="1" id="KW-0732">Signal</keyword>
<name>A0A6V7W5W1_MELEN</name>
<accession>A0A6V7W5W1</accession>
<dbReference type="EMBL" id="CAJEWN010000436">
    <property type="protein sequence ID" value="CAD2182575.1"/>
    <property type="molecule type" value="Genomic_DNA"/>
</dbReference>
<proteinExistence type="predicted"/>
<evidence type="ECO:0000313" key="2">
    <source>
        <dbReference type="EMBL" id="CAD2182575.1"/>
    </source>
</evidence>
<dbReference type="GO" id="GO:0005892">
    <property type="term" value="C:acetylcholine-gated channel complex"/>
    <property type="evidence" value="ECO:0007669"/>
    <property type="project" value="InterPro"/>
</dbReference>
<dbReference type="OrthoDB" id="8062037at2759"/>
<organism evidence="2 3">
    <name type="scientific">Meloidogyne enterolobii</name>
    <name type="common">Root-knot nematode worm</name>
    <name type="synonym">Meloidogyne mayaguensis</name>
    <dbReference type="NCBI Taxonomy" id="390850"/>
    <lineage>
        <taxon>Eukaryota</taxon>
        <taxon>Metazoa</taxon>
        <taxon>Ecdysozoa</taxon>
        <taxon>Nematoda</taxon>
        <taxon>Chromadorea</taxon>
        <taxon>Rhabditida</taxon>
        <taxon>Tylenchina</taxon>
        <taxon>Tylenchomorpha</taxon>
        <taxon>Tylenchoidea</taxon>
        <taxon>Meloidogynidae</taxon>
        <taxon>Meloidogyninae</taxon>
        <taxon>Meloidogyne</taxon>
    </lineage>
</organism>
<feature type="chain" id="PRO_5027868448" evidence="1">
    <location>
        <begin position="17"/>
        <end position="74"/>
    </location>
</feature>
<dbReference type="InterPro" id="IPR033438">
    <property type="entry name" value="MOLO1"/>
</dbReference>
<protein>
    <submittedName>
        <fullName evidence="2">Uncharacterized protein</fullName>
    </submittedName>
</protein>
<feature type="signal peptide" evidence="1">
    <location>
        <begin position="1"/>
        <end position="16"/>
    </location>
</feature>
<sequence length="74" mass="8944">MLKILIIIFLLIKTHSSTRVRTWNDYPSFSRNGRCHVSKPNYLCDPDGMLYDWQREEIVKLLEDFKEKTKRVKK</sequence>
<evidence type="ECO:0000256" key="1">
    <source>
        <dbReference type="SAM" id="SignalP"/>
    </source>
</evidence>
<dbReference type="Pfam" id="PF17175">
    <property type="entry name" value="MOLO1"/>
    <property type="match status" value="1"/>
</dbReference>
<gene>
    <name evidence="2" type="ORF">MENT_LOCUS34803</name>
</gene>
<reference evidence="2 3" key="1">
    <citation type="submission" date="2020-08" db="EMBL/GenBank/DDBJ databases">
        <authorList>
            <person name="Koutsovoulos G."/>
            <person name="Danchin GJ E."/>
        </authorList>
    </citation>
    <scope>NUCLEOTIDE SEQUENCE [LARGE SCALE GENOMIC DNA]</scope>
</reference>
<comment type="caution">
    <text evidence="2">The sequence shown here is derived from an EMBL/GenBank/DDBJ whole genome shotgun (WGS) entry which is preliminary data.</text>
</comment>
<dbReference type="Proteomes" id="UP000580250">
    <property type="component" value="Unassembled WGS sequence"/>
</dbReference>
<evidence type="ECO:0000313" key="3">
    <source>
        <dbReference type="Proteomes" id="UP000580250"/>
    </source>
</evidence>